<keyword evidence="6" id="KW-0547">Nucleotide-binding</keyword>
<dbReference type="GO" id="GO:0000155">
    <property type="term" value="F:phosphorelay sensor kinase activity"/>
    <property type="evidence" value="ECO:0007669"/>
    <property type="project" value="InterPro"/>
</dbReference>
<dbReference type="EC" id="2.7.13.3" evidence="2"/>
<proteinExistence type="predicted"/>
<keyword evidence="12" id="KW-0808">Transferase</keyword>
<dbReference type="Gene3D" id="3.30.450.20">
    <property type="entry name" value="PAS domain"/>
    <property type="match status" value="1"/>
</dbReference>
<feature type="domain" description="PAS" evidence="10">
    <location>
        <begin position="268"/>
        <end position="322"/>
    </location>
</feature>
<dbReference type="AlphaFoldDB" id="A0A081BSR5"/>
<dbReference type="Gene3D" id="3.30.565.10">
    <property type="entry name" value="Histidine kinase-like ATPase, C-terminal domain"/>
    <property type="match status" value="1"/>
</dbReference>
<dbReference type="InterPro" id="IPR027417">
    <property type="entry name" value="P-loop_NTPase"/>
</dbReference>
<dbReference type="SUPFAM" id="SSF55874">
    <property type="entry name" value="ATPase domain of HSP90 chaperone/DNA topoisomerase II/histidine kinase"/>
    <property type="match status" value="1"/>
</dbReference>
<keyword evidence="13" id="KW-1185">Reference proteome</keyword>
<dbReference type="SUPFAM" id="SSF47384">
    <property type="entry name" value="Homodimeric domain of signal transducing histidine kinase"/>
    <property type="match status" value="1"/>
</dbReference>
<evidence type="ECO:0000256" key="8">
    <source>
        <dbReference type="SAM" id="Coils"/>
    </source>
</evidence>
<evidence type="ECO:0000256" key="3">
    <source>
        <dbReference type="ARBA" id="ARBA00022448"/>
    </source>
</evidence>
<dbReference type="SUPFAM" id="SSF55785">
    <property type="entry name" value="PYP-like sensor domain (PAS domain)"/>
    <property type="match status" value="1"/>
</dbReference>
<dbReference type="SMART" id="SM00387">
    <property type="entry name" value="HATPase_c"/>
    <property type="match status" value="1"/>
</dbReference>
<keyword evidence="5" id="KW-0677">Repeat</keyword>
<dbReference type="GO" id="GO:0005524">
    <property type="term" value="F:ATP binding"/>
    <property type="evidence" value="ECO:0007669"/>
    <property type="project" value="UniProtKB-KW"/>
</dbReference>
<dbReference type="Pfam" id="PF00512">
    <property type="entry name" value="HisKA"/>
    <property type="match status" value="1"/>
</dbReference>
<evidence type="ECO:0000256" key="4">
    <source>
        <dbReference type="ARBA" id="ARBA00022553"/>
    </source>
</evidence>
<dbReference type="GO" id="GO:0006355">
    <property type="term" value="P:regulation of DNA-templated transcription"/>
    <property type="evidence" value="ECO:0007669"/>
    <property type="project" value="InterPro"/>
</dbReference>
<keyword evidence="12" id="KW-0418">Kinase</keyword>
<evidence type="ECO:0000256" key="6">
    <source>
        <dbReference type="ARBA" id="ARBA00022741"/>
    </source>
</evidence>
<dbReference type="PROSITE" id="PS50109">
    <property type="entry name" value="HIS_KIN"/>
    <property type="match status" value="1"/>
</dbReference>
<dbReference type="InterPro" id="IPR050107">
    <property type="entry name" value="ABC_carbohydrate_import_ATPase"/>
</dbReference>
<dbReference type="InterPro" id="IPR013767">
    <property type="entry name" value="PAS_fold"/>
</dbReference>
<dbReference type="Pfam" id="PF02518">
    <property type="entry name" value="HATPase_c"/>
    <property type="match status" value="1"/>
</dbReference>
<dbReference type="SUPFAM" id="SSF52540">
    <property type="entry name" value="P-loop containing nucleoside triphosphate hydrolases"/>
    <property type="match status" value="1"/>
</dbReference>
<dbReference type="Gene3D" id="1.10.287.130">
    <property type="match status" value="1"/>
</dbReference>
<dbReference type="HOGENOM" id="CLU_437875_0_0_0"/>
<evidence type="ECO:0000256" key="7">
    <source>
        <dbReference type="ARBA" id="ARBA00022840"/>
    </source>
</evidence>
<dbReference type="SMART" id="SM00388">
    <property type="entry name" value="HisKA"/>
    <property type="match status" value="1"/>
</dbReference>
<organism evidence="12">
    <name type="scientific">Candidatus Moduliflexus flocculans</name>
    <dbReference type="NCBI Taxonomy" id="1499966"/>
    <lineage>
        <taxon>Bacteria</taxon>
        <taxon>Candidatus Moduliflexota</taxon>
        <taxon>Candidatus Moduliflexia</taxon>
        <taxon>Candidatus Moduliflexales</taxon>
        <taxon>Candidatus Moduliflexaceae</taxon>
    </lineage>
</organism>
<reference evidence="12" key="1">
    <citation type="journal article" date="2015" name="PeerJ">
        <title>First genomic representation of candidate bacterial phylum KSB3 points to enhanced environmental sensing as a trigger of wastewater bulking.</title>
        <authorList>
            <person name="Sekiguchi Y."/>
            <person name="Ohashi A."/>
            <person name="Parks D.H."/>
            <person name="Yamauchi T."/>
            <person name="Tyson G.W."/>
            <person name="Hugenholtz P."/>
        </authorList>
    </citation>
    <scope>NUCLEOTIDE SEQUENCE [LARGE SCALE GENOMIC DNA]</scope>
</reference>
<dbReference type="InterPro" id="IPR003439">
    <property type="entry name" value="ABC_transporter-like_ATP-bd"/>
</dbReference>
<feature type="coiled-coil region" evidence="8">
    <location>
        <begin position="422"/>
        <end position="449"/>
    </location>
</feature>
<dbReference type="GO" id="GO:0016887">
    <property type="term" value="F:ATP hydrolysis activity"/>
    <property type="evidence" value="ECO:0007669"/>
    <property type="project" value="InterPro"/>
</dbReference>
<dbReference type="STRING" id="1499966.U14_05731"/>
<evidence type="ECO:0000256" key="5">
    <source>
        <dbReference type="ARBA" id="ARBA00022737"/>
    </source>
</evidence>
<name>A0A081BSR5_9BACT</name>
<dbReference type="Gene3D" id="3.40.50.300">
    <property type="entry name" value="P-loop containing nucleotide triphosphate hydrolases"/>
    <property type="match status" value="1"/>
</dbReference>
<dbReference type="InterPro" id="IPR036890">
    <property type="entry name" value="HATPase_C_sf"/>
</dbReference>
<dbReference type="InterPro" id="IPR003661">
    <property type="entry name" value="HisK_dim/P_dom"/>
</dbReference>
<evidence type="ECO:0000256" key="2">
    <source>
        <dbReference type="ARBA" id="ARBA00012438"/>
    </source>
</evidence>
<dbReference type="SMART" id="SM00091">
    <property type="entry name" value="PAS"/>
    <property type="match status" value="1"/>
</dbReference>
<dbReference type="Pfam" id="PF00989">
    <property type="entry name" value="PAS"/>
    <property type="match status" value="1"/>
</dbReference>
<evidence type="ECO:0000259" key="10">
    <source>
        <dbReference type="PROSITE" id="PS50112"/>
    </source>
</evidence>
<evidence type="ECO:0000313" key="12">
    <source>
        <dbReference type="EMBL" id="GAK54446.1"/>
    </source>
</evidence>
<protein>
    <recommendedName>
        <fullName evidence="2">histidine kinase</fullName>
        <ecNumber evidence="2">2.7.13.3</ecNumber>
    </recommendedName>
</protein>
<dbReference type="CDD" id="cd00082">
    <property type="entry name" value="HisKA"/>
    <property type="match status" value="1"/>
</dbReference>
<dbReference type="PANTHER" id="PTHR43790:SF9">
    <property type="entry name" value="GALACTOFURANOSE TRANSPORTER ATP-BINDING PROTEIN YTFR"/>
    <property type="match status" value="1"/>
</dbReference>
<dbReference type="InterPro" id="IPR005467">
    <property type="entry name" value="His_kinase_dom"/>
</dbReference>
<dbReference type="Proteomes" id="UP000030700">
    <property type="component" value="Unassembled WGS sequence"/>
</dbReference>
<keyword evidence="7" id="KW-0067">ATP-binding</keyword>
<feature type="domain" description="Histidine kinase" evidence="9">
    <location>
        <begin position="397"/>
        <end position="612"/>
    </location>
</feature>
<dbReference type="Pfam" id="PF00005">
    <property type="entry name" value="ABC_tran"/>
    <property type="match status" value="1"/>
</dbReference>
<comment type="catalytic activity">
    <reaction evidence="1">
        <text>ATP + protein L-histidine = ADP + protein N-phospho-L-histidine.</text>
        <dbReference type="EC" id="2.7.13.3"/>
    </reaction>
</comment>
<feature type="domain" description="ABC transporter" evidence="11">
    <location>
        <begin position="11"/>
        <end position="247"/>
    </location>
</feature>
<evidence type="ECO:0000313" key="13">
    <source>
        <dbReference type="Proteomes" id="UP000030700"/>
    </source>
</evidence>
<dbReference type="PRINTS" id="PR00344">
    <property type="entry name" value="BCTRLSENSOR"/>
</dbReference>
<accession>A0A081BSR5</accession>
<dbReference type="InterPro" id="IPR036097">
    <property type="entry name" value="HisK_dim/P_sf"/>
</dbReference>
<evidence type="ECO:0000259" key="11">
    <source>
        <dbReference type="PROSITE" id="PS50893"/>
    </source>
</evidence>
<dbReference type="InterPro" id="IPR003594">
    <property type="entry name" value="HATPase_dom"/>
</dbReference>
<evidence type="ECO:0000259" key="9">
    <source>
        <dbReference type="PROSITE" id="PS50109"/>
    </source>
</evidence>
<keyword evidence="3" id="KW-0813">Transport</keyword>
<dbReference type="InterPro" id="IPR035965">
    <property type="entry name" value="PAS-like_dom_sf"/>
</dbReference>
<dbReference type="NCBIfam" id="TIGR00229">
    <property type="entry name" value="sensory_box"/>
    <property type="match status" value="1"/>
</dbReference>
<keyword evidence="4" id="KW-0597">Phosphoprotein</keyword>
<dbReference type="EMBL" id="DF820461">
    <property type="protein sequence ID" value="GAK54446.1"/>
    <property type="molecule type" value="Genomic_DNA"/>
</dbReference>
<dbReference type="InterPro" id="IPR000014">
    <property type="entry name" value="PAS"/>
</dbReference>
<dbReference type="InterPro" id="IPR004358">
    <property type="entry name" value="Sig_transdc_His_kin-like_C"/>
</dbReference>
<evidence type="ECO:0000256" key="1">
    <source>
        <dbReference type="ARBA" id="ARBA00000085"/>
    </source>
</evidence>
<gene>
    <name evidence="12" type="ORF">U14_05731</name>
</gene>
<dbReference type="PROSITE" id="PS50112">
    <property type="entry name" value="PAS"/>
    <property type="match status" value="1"/>
</dbReference>
<sequence>MPSSKPQAEILALEAVTVDFGHLVGLQQIHLRINTGEIHAIIGDHGAGKSTLVKVISGVLPKTYGRIIFDGQVLEKHSAQLAIKLGIHTFYQAENLLPNMTAVENIFLRRELKKFLFFADDKAMREKTQAVLQELDIQINPNIPIAFLPIAQQHFIELAKIVCFPSKLLIIDEISTNFLPKDVEKLHYIISMLRQGGTTVLYVSRNVDEIFNFANRVTILHKGHLVETTDLSNVDKLQLVQLTYSSMYSREQLEKNNLELFYLHNFNRSIIHNLPIPILVTDSKGIVALMNRLFAKMSALQHADAIGKPVQEILELPDRQAVIPKQTIRNLEPERMHGVKLKHGDSPQEIDLYVIPCLDEDQAFIGTIYLIGQAESAGFEKHIPYHPPLEPQKTLAEVAHEINNPLGIMLNYLHLMKTGNTAEQLQMNAGIIEKEIKRIKRILRNLTEQKDIPTPPSLPSEKYAKIDDIIDDVALLLQPMMMNNQIHLNVYGRRNIGLQMEPDLLKQVLLNIMLNGIEAMPDGGELAVHLGNASIQEQRYISIAITDDGVGIPQEHLAKIFEPFFTTKDTTESRGLGLSLCQDIIFQEHGVIEVERREPRGTTFRVLLPDSE</sequence>
<dbReference type="PROSITE" id="PS50893">
    <property type="entry name" value="ABC_TRANSPORTER_2"/>
    <property type="match status" value="1"/>
</dbReference>
<dbReference type="PANTHER" id="PTHR43790">
    <property type="entry name" value="CARBOHYDRATE TRANSPORT ATP-BINDING PROTEIN MG119-RELATED"/>
    <property type="match status" value="1"/>
</dbReference>
<keyword evidence="8" id="KW-0175">Coiled coil</keyword>